<feature type="compositionally biased region" description="Polar residues" evidence="1">
    <location>
        <begin position="103"/>
        <end position="116"/>
    </location>
</feature>
<feature type="compositionally biased region" description="Basic and acidic residues" evidence="1">
    <location>
        <begin position="74"/>
        <end position="102"/>
    </location>
</feature>
<dbReference type="EMBL" id="JACEIK010001557">
    <property type="protein sequence ID" value="MCD7470385.1"/>
    <property type="molecule type" value="Genomic_DNA"/>
</dbReference>
<name>A0ABS8THF5_DATST</name>
<feature type="compositionally biased region" description="Polar residues" evidence="1">
    <location>
        <begin position="134"/>
        <end position="146"/>
    </location>
</feature>
<evidence type="ECO:0000256" key="1">
    <source>
        <dbReference type="SAM" id="MobiDB-lite"/>
    </source>
</evidence>
<gene>
    <name evidence="2" type="ORF">HAX54_010185</name>
</gene>
<accession>A0ABS8THF5</accession>
<organism evidence="2 3">
    <name type="scientific">Datura stramonium</name>
    <name type="common">Jimsonweed</name>
    <name type="synonym">Common thornapple</name>
    <dbReference type="NCBI Taxonomy" id="4076"/>
    <lineage>
        <taxon>Eukaryota</taxon>
        <taxon>Viridiplantae</taxon>
        <taxon>Streptophyta</taxon>
        <taxon>Embryophyta</taxon>
        <taxon>Tracheophyta</taxon>
        <taxon>Spermatophyta</taxon>
        <taxon>Magnoliopsida</taxon>
        <taxon>eudicotyledons</taxon>
        <taxon>Gunneridae</taxon>
        <taxon>Pentapetalae</taxon>
        <taxon>asterids</taxon>
        <taxon>lamiids</taxon>
        <taxon>Solanales</taxon>
        <taxon>Solanaceae</taxon>
        <taxon>Solanoideae</taxon>
        <taxon>Datureae</taxon>
        <taxon>Datura</taxon>
    </lineage>
</organism>
<reference evidence="2 3" key="1">
    <citation type="journal article" date="2021" name="BMC Genomics">
        <title>Datura genome reveals duplications of psychoactive alkaloid biosynthetic genes and high mutation rate following tissue culture.</title>
        <authorList>
            <person name="Rajewski A."/>
            <person name="Carter-House D."/>
            <person name="Stajich J."/>
            <person name="Litt A."/>
        </authorList>
    </citation>
    <scope>NUCLEOTIDE SEQUENCE [LARGE SCALE GENOMIC DNA]</scope>
    <source>
        <strain evidence="2">AR-01</strain>
    </source>
</reference>
<proteinExistence type="predicted"/>
<evidence type="ECO:0000313" key="2">
    <source>
        <dbReference type="EMBL" id="MCD7470385.1"/>
    </source>
</evidence>
<feature type="region of interest" description="Disordered" evidence="1">
    <location>
        <begin position="67"/>
        <end position="165"/>
    </location>
</feature>
<comment type="caution">
    <text evidence="2">The sequence shown here is derived from an EMBL/GenBank/DDBJ whole genome shotgun (WGS) entry which is preliminary data.</text>
</comment>
<evidence type="ECO:0000313" key="3">
    <source>
        <dbReference type="Proteomes" id="UP000823775"/>
    </source>
</evidence>
<protein>
    <submittedName>
        <fullName evidence="2">Uncharacterized protein</fullName>
    </submittedName>
</protein>
<dbReference type="Proteomes" id="UP000823775">
    <property type="component" value="Unassembled WGS sequence"/>
</dbReference>
<keyword evidence="3" id="KW-1185">Reference proteome</keyword>
<sequence>MGDPNVKARITTHNGIPAVIFKSNDYYGAMAEECRIYLSTATHGIISNKSEDQCEYLCRWAQPQIRGQGQVWRSFKEPMEKEINKNKNQRKGKDNAQQEDNRTTSAHNDMTKNQPRGTEESREEEDAEKDENTKANTEYNSSNRQAIQPEEENHDHNGGTNQDEQ</sequence>